<evidence type="ECO:0000313" key="5">
    <source>
        <dbReference type="Proteomes" id="UP000758603"/>
    </source>
</evidence>
<dbReference type="Proteomes" id="UP000758603">
    <property type="component" value="Unassembled WGS sequence"/>
</dbReference>
<evidence type="ECO:0000313" key="4">
    <source>
        <dbReference type="EMBL" id="KAH6652513.1"/>
    </source>
</evidence>
<feature type="domain" description="C2H2-type" evidence="3">
    <location>
        <begin position="542"/>
        <end position="570"/>
    </location>
</feature>
<dbReference type="Gene3D" id="3.30.160.60">
    <property type="entry name" value="Classic Zinc Finger"/>
    <property type="match status" value="1"/>
</dbReference>
<feature type="region of interest" description="Disordered" evidence="2">
    <location>
        <begin position="314"/>
        <end position="375"/>
    </location>
</feature>
<dbReference type="PROSITE" id="PS50157">
    <property type="entry name" value="ZINC_FINGER_C2H2_2"/>
    <property type="match status" value="1"/>
</dbReference>
<dbReference type="RefSeq" id="XP_045956790.1">
    <property type="nucleotide sequence ID" value="XM_046096021.1"/>
</dbReference>
<feature type="compositionally biased region" description="Basic residues" evidence="2">
    <location>
        <begin position="587"/>
        <end position="596"/>
    </location>
</feature>
<dbReference type="GeneID" id="70124914"/>
<reference evidence="4" key="1">
    <citation type="journal article" date="2021" name="Nat. Commun.">
        <title>Genetic determinants of endophytism in the Arabidopsis root mycobiome.</title>
        <authorList>
            <person name="Mesny F."/>
            <person name="Miyauchi S."/>
            <person name="Thiergart T."/>
            <person name="Pickel B."/>
            <person name="Atanasova L."/>
            <person name="Karlsson M."/>
            <person name="Huettel B."/>
            <person name="Barry K.W."/>
            <person name="Haridas S."/>
            <person name="Chen C."/>
            <person name="Bauer D."/>
            <person name="Andreopoulos W."/>
            <person name="Pangilinan J."/>
            <person name="LaButti K."/>
            <person name="Riley R."/>
            <person name="Lipzen A."/>
            <person name="Clum A."/>
            <person name="Drula E."/>
            <person name="Henrissat B."/>
            <person name="Kohler A."/>
            <person name="Grigoriev I.V."/>
            <person name="Martin F.M."/>
            <person name="Hacquard S."/>
        </authorList>
    </citation>
    <scope>NUCLEOTIDE SEQUENCE</scope>
    <source>
        <strain evidence="4">MPI-SDFR-AT-0073</strain>
    </source>
</reference>
<keyword evidence="1" id="KW-0863">Zinc-finger</keyword>
<feature type="compositionally biased region" description="Low complexity" evidence="2">
    <location>
        <begin position="333"/>
        <end position="347"/>
    </location>
</feature>
<evidence type="ECO:0000256" key="1">
    <source>
        <dbReference type="PROSITE-ProRule" id="PRU00042"/>
    </source>
</evidence>
<name>A0A9P8UI89_9PEZI</name>
<sequence length="596" mass="66164">MNNSFHNVSQASMHFGAGRPGMITSSSNLLSDRSMTYPYPGTSYTSPPPIKIVAGSELTDSNTVSSPKKPCQFLTNVVDECHASRFYALILEFYFVTTEKQCDDDVLCPMRGCRRPFANAIEMVKHLKECAYIDKGRYICPCCNELEKFRTNWNKRCSWNRTKFSLKFQKGLQAPAKLFRLLRNKPIECPNCRHPLQENSEPDAPAYCDETPYNPDEHVLSGDDVLPPFKPDIDHGYQTFDLLPPSKVQLDYVSELDAPSGLSEFPTDTPMYEMDSGQNVGMAFPGTNPIEHSSGLSDFITDLVDASVNTSSFSNSFNTSPNAVSPPSTVQDSCSSTEVSPTSSEGSASQKTSGRLLRYNQPRRRLPGDVPLCPTQQVNTAPMLVRNSYNTYQTGPVSLPSADDQARVVAGSSSYTTGLQHSNRLTVHTDFRHSDAWPFGVQSTEAARISLPAQTLPSDLGDYRHLIDSLASLPGHPQPTALFRPSYQSDTSRTASDIHAEELSDDELVCPEPDCPYKPTGKTENLAAYLSKHIKTHKDKKIKCLVCDKEFTRHDNMTIHLRRDHADHQMPKKRPVGVGSGDLQHGAPRKRTLRST</sequence>
<dbReference type="OrthoDB" id="654211at2759"/>
<keyword evidence="1" id="KW-0862">Zinc</keyword>
<dbReference type="InterPro" id="IPR013087">
    <property type="entry name" value="Znf_C2H2_type"/>
</dbReference>
<dbReference type="EMBL" id="JAGPXC010000005">
    <property type="protein sequence ID" value="KAH6652513.1"/>
    <property type="molecule type" value="Genomic_DNA"/>
</dbReference>
<dbReference type="SMART" id="SM00355">
    <property type="entry name" value="ZnF_C2H2"/>
    <property type="match status" value="3"/>
</dbReference>
<evidence type="ECO:0000256" key="2">
    <source>
        <dbReference type="SAM" id="MobiDB-lite"/>
    </source>
</evidence>
<dbReference type="GO" id="GO:0008270">
    <property type="term" value="F:zinc ion binding"/>
    <property type="evidence" value="ECO:0007669"/>
    <property type="project" value="UniProtKB-KW"/>
</dbReference>
<protein>
    <recommendedName>
        <fullName evidence="3">C2H2-type domain-containing protein</fullName>
    </recommendedName>
</protein>
<keyword evidence="5" id="KW-1185">Reference proteome</keyword>
<dbReference type="PROSITE" id="PS00028">
    <property type="entry name" value="ZINC_FINGER_C2H2_1"/>
    <property type="match status" value="1"/>
</dbReference>
<gene>
    <name evidence="4" type="ORF">BKA67DRAFT_292598</name>
</gene>
<dbReference type="AlphaFoldDB" id="A0A9P8UI89"/>
<keyword evidence="1" id="KW-0479">Metal-binding</keyword>
<proteinExistence type="predicted"/>
<comment type="caution">
    <text evidence="4">The sequence shown here is derived from an EMBL/GenBank/DDBJ whole genome shotgun (WGS) entry which is preliminary data.</text>
</comment>
<organism evidence="4 5">
    <name type="scientific">Truncatella angustata</name>
    <dbReference type="NCBI Taxonomy" id="152316"/>
    <lineage>
        <taxon>Eukaryota</taxon>
        <taxon>Fungi</taxon>
        <taxon>Dikarya</taxon>
        <taxon>Ascomycota</taxon>
        <taxon>Pezizomycotina</taxon>
        <taxon>Sordariomycetes</taxon>
        <taxon>Xylariomycetidae</taxon>
        <taxon>Amphisphaeriales</taxon>
        <taxon>Sporocadaceae</taxon>
        <taxon>Truncatella</taxon>
    </lineage>
</organism>
<evidence type="ECO:0000259" key="3">
    <source>
        <dbReference type="PROSITE" id="PS50157"/>
    </source>
</evidence>
<feature type="region of interest" description="Disordered" evidence="2">
    <location>
        <begin position="562"/>
        <end position="596"/>
    </location>
</feature>
<accession>A0A9P8UI89</accession>
<feature type="compositionally biased region" description="Polar residues" evidence="2">
    <location>
        <begin position="321"/>
        <end position="332"/>
    </location>
</feature>